<dbReference type="OrthoDB" id="9794148at2"/>
<evidence type="ECO:0000259" key="8">
    <source>
        <dbReference type="Pfam" id="PF06429"/>
    </source>
</evidence>
<dbReference type="NCBIfam" id="TIGR01395">
    <property type="entry name" value="FlgC"/>
    <property type="match status" value="1"/>
</dbReference>
<dbReference type="Pfam" id="PF00460">
    <property type="entry name" value="Flg_bb_rod"/>
    <property type="match status" value="1"/>
</dbReference>
<evidence type="ECO:0000259" key="7">
    <source>
        <dbReference type="Pfam" id="PF00460"/>
    </source>
</evidence>
<evidence type="ECO:0000256" key="4">
    <source>
        <dbReference type="ARBA" id="ARBA00023143"/>
    </source>
</evidence>
<accession>A0A3E0H1G9</accession>
<evidence type="ECO:0000256" key="6">
    <source>
        <dbReference type="RuleBase" id="RU362062"/>
    </source>
</evidence>
<evidence type="ECO:0000256" key="3">
    <source>
        <dbReference type="ARBA" id="ARBA00017941"/>
    </source>
</evidence>
<dbReference type="GO" id="GO:0030694">
    <property type="term" value="C:bacterial-type flagellum basal body, rod"/>
    <property type="evidence" value="ECO:0007669"/>
    <property type="project" value="UniProtKB-UniRule"/>
</dbReference>
<evidence type="ECO:0000313" key="9">
    <source>
        <dbReference type="EMBL" id="REH36740.1"/>
    </source>
</evidence>
<dbReference type="AlphaFoldDB" id="A0A3E0H1G9"/>
<dbReference type="PANTHER" id="PTHR30435:SF2">
    <property type="entry name" value="FLAGELLAR BASAL-BODY ROD PROTEIN FLGC"/>
    <property type="match status" value="1"/>
</dbReference>
<dbReference type="Pfam" id="PF06429">
    <property type="entry name" value="Flg_bbr_C"/>
    <property type="match status" value="1"/>
</dbReference>
<dbReference type="RefSeq" id="WP_116208696.1">
    <property type="nucleotide sequence ID" value="NZ_QUNR01000004.1"/>
</dbReference>
<comment type="subunit">
    <text evidence="5 6">The basal body constitutes a major portion of the flagellar organelle and consists of four rings (L,P,S, and M) mounted on a central rod. The rod consists of about 26 subunits of FlgG in the distal portion, and FlgB, FlgC and FlgF are thought to build up the proximal portion of the rod with about 6 subunits each.</text>
</comment>
<comment type="caution">
    <text evidence="9">The sequence shown here is derived from an EMBL/GenBank/DDBJ whole genome shotgun (WGS) entry which is preliminary data.</text>
</comment>
<proteinExistence type="inferred from homology"/>
<keyword evidence="10" id="KW-1185">Reference proteome</keyword>
<keyword evidence="4 6" id="KW-0975">Bacterial flagellum</keyword>
<dbReference type="GO" id="GO:0071978">
    <property type="term" value="P:bacterial-type flagellum-dependent swarming motility"/>
    <property type="evidence" value="ECO:0007669"/>
    <property type="project" value="TreeGrafter"/>
</dbReference>
<keyword evidence="9" id="KW-0282">Flagellum</keyword>
<name>A0A3E0H1G9_9GAMM</name>
<gene>
    <name evidence="9" type="ORF">DFR26_1876</name>
</gene>
<sequence>MSIFDIASSAMNAQMLRLNTTASNMANVDTVSGTAEGAYRARQPVFATLMADANDATQVGVKVDGVETSQAEIPRHYQPGHPMADKDGYVYGSNVNAIEEMANMISASRAYQSNAEIFSTAKTLMLRTLQLGQQ</sequence>
<evidence type="ECO:0000313" key="10">
    <source>
        <dbReference type="Proteomes" id="UP000256774"/>
    </source>
</evidence>
<dbReference type="EMBL" id="QUNR01000004">
    <property type="protein sequence ID" value="REH36740.1"/>
    <property type="molecule type" value="Genomic_DNA"/>
</dbReference>
<organism evidence="9 10">
    <name type="scientific">Paraperlucidibaca baekdonensis</name>
    <dbReference type="NCBI Taxonomy" id="748120"/>
    <lineage>
        <taxon>Bacteria</taxon>
        <taxon>Pseudomonadati</taxon>
        <taxon>Pseudomonadota</taxon>
        <taxon>Gammaproteobacteria</taxon>
        <taxon>Moraxellales</taxon>
        <taxon>Moraxellaceae</taxon>
        <taxon>Paraperlucidibaca</taxon>
    </lineage>
</organism>
<keyword evidence="9" id="KW-0966">Cell projection</keyword>
<keyword evidence="9" id="KW-0969">Cilium</keyword>
<dbReference type="Proteomes" id="UP000256774">
    <property type="component" value="Unassembled WGS sequence"/>
</dbReference>
<comment type="subcellular location">
    <subcellularLocation>
        <location evidence="1 6">Bacterial flagellum basal body</location>
    </subcellularLocation>
</comment>
<dbReference type="InterPro" id="IPR019776">
    <property type="entry name" value="Flagellar_basal_body_rod_CS"/>
</dbReference>
<dbReference type="InterPro" id="IPR010930">
    <property type="entry name" value="Flg_bb/hook_C_dom"/>
</dbReference>
<protein>
    <recommendedName>
        <fullName evidence="3 6">Flagellar basal-body rod protein FlgC</fullName>
    </recommendedName>
</protein>
<evidence type="ECO:0000256" key="2">
    <source>
        <dbReference type="ARBA" id="ARBA00009677"/>
    </source>
</evidence>
<evidence type="ECO:0000256" key="5">
    <source>
        <dbReference type="ARBA" id="ARBA00025933"/>
    </source>
</evidence>
<reference evidence="9 10" key="1">
    <citation type="submission" date="2018-08" db="EMBL/GenBank/DDBJ databases">
        <title>Genomic Encyclopedia of Type Strains, Phase IV (KMG-IV): sequencing the most valuable type-strain genomes for metagenomic binning, comparative biology and taxonomic classification.</title>
        <authorList>
            <person name="Goeker M."/>
        </authorList>
    </citation>
    <scope>NUCLEOTIDE SEQUENCE [LARGE SCALE GENOMIC DNA]</scope>
    <source>
        <strain evidence="9 10">DSM 26022</strain>
    </source>
</reference>
<dbReference type="InterPro" id="IPR006299">
    <property type="entry name" value="FlgC"/>
</dbReference>
<dbReference type="PANTHER" id="PTHR30435">
    <property type="entry name" value="FLAGELLAR PROTEIN"/>
    <property type="match status" value="1"/>
</dbReference>
<dbReference type="PROSITE" id="PS00588">
    <property type="entry name" value="FLAGELLA_BB_ROD"/>
    <property type="match status" value="1"/>
</dbReference>
<evidence type="ECO:0000256" key="1">
    <source>
        <dbReference type="ARBA" id="ARBA00004117"/>
    </source>
</evidence>
<feature type="domain" description="Flagellar basal body rod protein N-terminal" evidence="7">
    <location>
        <begin position="5"/>
        <end position="31"/>
    </location>
</feature>
<dbReference type="InterPro" id="IPR001444">
    <property type="entry name" value="Flag_bb_rod_N"/>
</dbReference>
<comment type="similarity">
    <text evidence="2">Belongs to the flagella basal body rod proteins family.</text>
</comment>
<feature type="domain" description="Flagellar basal-body/hook protein C-terminal" evidence="8">
    <location>
        <begin position="87"/>
        <end position="131"/>
    </location>
</feature>